<dbReference type="CDD" id="cd05154">
    <property type="entry name" value="ACAD10_11_N-like"/>
    <property type="match status" value="1"/>
</dbReference>
<feature type="domain" description="Aminoglycoside phosphotransferase" evidence="1">
    <location>
        <begin position="28"/>
        <end position="260"/>
    </location>
</feature>
<sequence length="452" mass="48748">MPPTPADTLAAGLTRTLGRVGLGAPSGLERLSGGANMESWRFRAGSELLILRRAPSADLMAGRPMDHAAEARLIRAARAGGVLAPEVVAELAPEDGIGSGYVMRAMPGTPEPNTILAASQPAPLIGDIARELAAIHTLPVDGLPVPVMDTAAALGELKSRFLDYGGDRPILALALRWLEDNLPAPVAPRLCHGDFRLGNLLVEVEGADRGRLAGVIDWELAHLGDPHEDLAFGCMTVWRFSRPDRPAYGLATLDELFSAYEAAGGQAIDRDRFRFWTVYRTFWWALGCLQMGGFWRDGHDRSIERVVVARRTSEQELDLVLLLEDLAPEVERRRPLPAALLPVVPGTGEPNGSEMLEAVSEWLNSDMKALVSGRDKFNLAVARNALGIVAREIAQRPSATDPALATQLMAGTADLATPGLLARLRRMALDKLSADVPKYPALAEARARWEGN</sequence>
<gene>
    <name evidence="2" type="ORF">B0I00_1486</name>
</gene>
<evidence type="ECO:0000259" key="1">
    <source>
        <dbReference type="Pfam" id="PF01636"/>
    </source>
</evidence>
<dbReference type="InterPro" id="IPR002575">
    <property type="entry name" value="Aminoglycoside_PTrfase"/>
</dbReference>
<comment type="caution">
    <text evidence="2">The sequence shown here is derived from an EMBL/GenBank/DDBJ whole genome shotgun (WGS) entry which is preliminary data.</text>
</comment>
<keyword evidence="3" id="KW-1185">Reference proteome</keyword>
<dbReference type="AlphaFoldDB" id="A0A2N0HJY2"/>
<evidence type="ECO:0000313" key="3">
    <source>
        <dbReference type="Proteomes" id="UP000232587"/>
    </source>
</evidence>
<dbReference type="PANTHER" id="PTHR21310:SF57">
    <property type="entry name" value="BLR2944 PROTEIN"/>
    <property type="match status" value="1"/>
</dbReference>
<proteinExistence type="predicted"/>
<dbReference type="Pfam" id="PF01636">
    <property type="entry name" value="APH"/>
    <property type="match status" value="1"/>
</dbReference>
<dbReference type="GO" id="GO:0016301">
    <property type="term" value="F:kinase activity"/>
    <property type="evidence" value="ECO:0007669"/>
    <property type="project" value="UniProtKB-KW"/>
</dbReference>
<dbReference type="Gene3D" id="3.90.1200.10">
    <property type="match status" value="1"/>
</dbReference>
<dbReference type="InterPro" id="IPR041726">
    <property type="entry name" value="ACAD10_11_N"/>
</dbReference>
<organism evidence="2 3">
    <name type="scientific">Novosphingobium kunmingense</name>
    <dbReference type="NCBI Taxonomy" id="1211806"/>
    <lineage>
        <taxon>Bacteria</taxon>
        <taxon>Pseudomonadati</taxon>
        <taxon>Pseudomonadota</taxon>
        <taxon>Alphaproteobacteria</taxon>
        <taxon>Sphingomonadales</taxon>
        <taxon>Sphingomonadaceae</taxon>
        <taxon>Novosphingobium</taxon>
    </lineage>
</organism>
<keyword evidence="2" id="KW-0808">Transferase</keyword>
<dbReference type="InterPro" id="IPR051678">
    <property type="entry name" value="AGP_Transferase"/>
</dbReference>
<dbReference type="RefSeq" id="WP_100866750.1">
    <property type="nucleotide sequence ID" value="NZ_PHUF01000003.1"/>
</dbReference>
<name>A0A2N0HJY2_9SPHN</name>
<dbReference type="InterPro" id="IPR011009">
    <property type="entry name" value="Kinase-like_dom_sf"/>
</dbReference>
<dbReference type="SUPFAM" id="SSF56112">
    <property type="entry name" value="Protein kinase-like (PK-like)"/>
    <property type="match status" value="1"/>
</dbReference>
<protein>
    <submittedName>
        <fullName evidence="2">Aminoglycoside phosphotransferase (APT) family kinase protein</fullName>
    </submittedName>
</protein>
<accession>A0A2N0HJY2</accession>
<dbReference type="EMBL" id="PHUF01000003">
    <property type="protein sequence ID" value="PKB19256.1"/>
    <property type="molecule type" value="Genomic_DNA"/>
</dbReference>
<dbReference type="Proteomes" id="UP000232587">
    <property type="component" value="Unassembled WGS sequence"/>
</dbReference>
<keyword evidence="2" id="KW-0418">Kinase</keyword>
<dbReference type="OrthoDB" id="3806873at2"/>
<evidence type="ECO:0000313" key="2">
    <source>
        <dbReference type="EMBL" id="PKB19256.1"/>
    </source>
</evidence>
<reference evidence="2 3" key="1">
    <citation type="submission" date="2017-11" db="EMBL/GenBank/DDBJ databases">
        <title>Genomic Encyclopedia of Type Strains, Phase III (KMG-III): the genomes of soil and plant-associated and newly described type strains.</title>
        <authorList>
            <person name="Whitman W."/>
        </authorList>
    </citation>
    <scope>NUCLEOTIDE SEQUENCE [LARGE SCALE GENOMIC DNA]</scope>
    <source>
        <strain evidence="2 3">CGMCC 1.12274</strain>
    </source>
</reference>
<dbReference type="PANTHER" id="PTHR21310">
    <property type="entry name" value="AMINOGLYCOSIDE PHOSPHOTRANSFERASE-RELATED-RELATED"/>
    <property type="match status" value="1"/>
</dbReference>